<dbReference type="InterPro" id="IPR043133">
    <property type="entry name" value="GTP-CH-I_C/QueF"/>
</dbReference>
<organism evidence="8 9">
    <name type="scientific">Hydrotalea sandarakina</name>
    <dbReference type="NCBI Taxonomy" id="1004304"/>
    <lineage>
        <taxon>Bacteria</taxon>
        <taxon>Pseudomonadati</taxon>
        <taxon>Bacteroidota</taxon>
        <taxon>Chitinophagia</taxon>
        <taxon>Chitinophagales</taxon>
        <taxon>Chitinophagaceae</taxon>
        <taxon>Hydrotalea</taxon>
    </lineage>
</organism>
<name>A0A2W7RYN2_9BACT</name>
<dbReference type="NCBIfam" id="TIGR00525">
    <property type="entry name" value="folB"/>
    <property type="match status" value="1"/>
</dbReference>
<dbReference type="GO" id="GO:0005737">
    <property type="term" value="C:cytoplasm"/>
    <property type="evidence" value="ECO:0007669"/>
    <property type="project" value="TreeGrafter"/>
</dbReference>
<gene>
    <name evidence="8" type="ORF">LX80_00366</name>
</gene>
<dbReference type="Gene3D" id="3.30.1130.10">
    <property type="match status" value="1"/>
</dbReference>
<evidence type="ECO:0000256" key="6">
    <source>
        <dbReference type="RuleBase" id="RU362079"/>
    </source>
</evidence>
<dbReference type="GO" id="GO:0046654">
    <property type="term" value="P:tetrahydrofolate biosynthetic process"/>
    <property type="evidence" value="ECO:0007669"/>
    <property type="project" value="UniProtKB-UniRule"/>
</dbReference>
<evidence type="ECO:0000313" key="8">
    <source>
        <dbReference type="EMBL" id="PZX65873.1"/>
    </source>
</evidence>
<comment type="pathway">
    <text evidence="2 6">Cofactor biosynthesis; tetrahydrofolate biosynthesis; 2-amino-4-hydroxy-6-hydroxymethyl-7,8-dihydropteridine diphosphate from 7,8-dihydroneopterin triphosphate: step 3/4.</text>
</comment>
<evidence type="ECO:0000256" key="3">
    <source>
        <dbReference type="ARBA" id="ARBA00005708"/>
    </source>
</evidence>
<dbReference type="AlphaFoldDB" id="A0A2W7RYN2"/>
<feature type="domain" description="Dihydroneopterin aldolase/epimerase" evidence="7">
    <location>
        <begin position="4"/>
        <end position="116"/>
    </location>
</feature>
<dbReference type="InterPro" id="IPR006157">
    <property type="entry name" value="FolB_dom"/>
</dbReference>
<accession>A0A2W7RYN2</accession>
<dbReference type="PANTHER" id="PTHR42844:SF1">
    <property type="entry name" value="DIHYDRONEOPTERIN ALDOLASE 1-RELATED"/>
    <property type="match status" value="1"/>
</dbReference>
<evidence type="ECO:0000256" key="5">
    <source>
        <dbReference type="ARBA" id="ARBA00023239"/>
    </source>
</evidence>
<keyword evidence="9" id="KW-1185">Reference proteome</keyword>
<dbReference type="PANTHER" id="PTHR42844">
    <property type="entry name" value="DIHYDRONEOPTERIN ALDOLASE 1-RELATED"/>
    <property type="match status" value="1"/>
</dbReference>
<evidence type="ECO:0000259" key="7">
    <source>
        <dbReference type="SMART" id="SM00905"/>
    </source>
</evidence>
<comment type="catalytic activity">
    <reaction evidence="1 6">
        <text>7,8-dihydroneopterin = 6-hydroxymethyl-7,8-dihydropterin + glycolaldehyde</text>
        <dbReference type="Rhea" id="RHEA:10540"/>
        <dbReference type="ChEBI" id="CHEBI:17001"/>
        <dbReference type="ChEBI" id="CHEBI:17071"/>
        <dbReference type="ChEBI" id="CHEBI:44841"/>
        <dbReference type="EC" id="4.1.2.25"/>
    </reaction>
</comment>
<evidence type="ECO:0000256" key="2">
    <source>
        <dbReference type="ARBA" id="ARBA00005013"/>
    </source>
</evidence>
<dbReference type="OrthoDB" id="9803748at2"/>
<proteinExistence type="inferred from homology"/>
<dbReference type="GO" id="GO:0046656">
    <property type="term" value="P:folic acid biosynthetic process"/>
    <property type="evidence" value="ECO:0007669"/>
    <property type="project" value="UniProtKB-UniRule"/>
</dbReference>
<dbReference type="SUPFAM" id="SSF55620">
    <property type="entry name" value="Tetrahydrobiopterin biosynthesis enzymes-like"/>
    <property type="match status" value="1"/>
</dbReference>
<dbReference type="GO" id="GO:0004150">
    <property type="term" value="F:dihydroneopterin aldolase activity"/>
    <property type="evidence" value="ECO:0007669"/>
    <property type="project" value="UniProtKB-UniRule"/>
</dbReference>
<dbReference type="SMART" id="SM00905">
    <property type="entry name" value="FolB"/>
    <property type="match status" value="1"/>
</dbReference>
<evidence type="ECO:0000313" key="9">
    <source>
        <dbReference type="Proteomes" id="UP000249720"/>
    </source>
</evidence>
<dbReference type="RefSeq" id="WP_111293321.1">
    <property type="nucleotide sequence ID" value="NZ_QKZV01000001.1"/>
</dbReference>
<dbReference type="Pfam" id="PF02152">
    <property type="entry name" value="FolB"/>
    <property type="match status" value="1"/>
</dbReference>
<keyword evidence="4 6" id="KW-0289">Folate biosynthesis</keyword>
<dbReference type="EC" id="4.1.2.25" evidence="6"/>
<keyword evidence="5 6" id="KW-0456">Lyase</keyword>
<reference evidence="8 9" key="1">
    <citation type="submission" date="2018-06" db="EMBL/GenBank/DDBJ databases">
        <title>Genomic Encyclopedia of Archaeal and Bacterial Type Strains, Phase II (KMG-II): from individual species to whole genera.</title>
        <authorList>
            <person name="Goeker M."/>
        </authorList>
    </citation>
    <scope>NUCLEOTIDE SEQUENCE [LARGE SCALE GENOMIC DNA]</scope>
    <source>
        <strain evidence="8 9">DSM 23241</strain>
    </source>
</reference>
<dbReference type="UniPathway" id="UPA00077">
    <property type="reaction ID" value="UER00154"/>
</dbReference>
<evidence type="ECO:0000256" key="1">
    <source>
        <dbReference type="ARBA" id="ARBA00001353"/>
    </source>
</evidence>
<protein>
    <recommendedName>
        <fullName evidence="6">7,8-dihydroneopterin aldolase</fullName>
        <ecNumber evidence="6">4.1.2.25</ecNumber>
    </recommendedName>
</protein>
<dbReference type="Proteomes" id="UP000249720">
    <property type="component" value="Unassembled WGS sequence"/>
</dbReference>
<comment type="similarity">
    <text evidence="3 6">Belongs to the DHNA family.</text>
</comment>
<comment type="function">
    <text evidence="6">Catalyzes the conversion of 7,8-dihydroneopterin to 6-hydroxymethyl-7,8-dihydropterin.</text>
</comment>
<evidence type="ECO:0000256" key="4">
    <source>
        <dbReference type="ARBA" id="ARBA00022909"/>
    </source>
</evidence>
<sequence length="119" mass="13662">MLSVHLNNVIFWAYHGLYKEEKITGNEFEVNLRVDYTPPIPHTFQSINDTINYVALFKLVQHRMEKPTPLLESIAVDIANEIFTHFTMAQKVVISIKKLNPPIADFKGSVSVSFELDRS</sequence>
<dbReference type="EMBL" id="QKZV01000001">
    <property type="protein sequence ID" value="PZX65873.1"/>
    <property type="molecule type" value="Genomic_DNA"/>
</dbReference>
<comment type="caution">
    <text evidence="8">The sequence shown here is derived from an EMBL/GenBank/DDBJ whole genome shotgun (WGS) entry which is preliminary data.</text>
</comment>
<dbReference type="InterPro" id="IPR006156">
    <property type="entry name" value="Dihydroneopterin_aldolase"/>
</dbReference>
<dbReference type="NCBIfam" id="TIGR00526">
    <property type="entry name" value="folB_dom"/>
    <property type="match status" value="1"/>
</dbReference>